<dbReference type="AlphaFoldDB" id="A0AAT9GEZ8"/>
<dbReference type="InterPro" id="IPR000774">
    <property type="entry name" value="PPIase_FKBP_N"/>
</dbReference>
<protein>
    <recommendedName>
        <fullName evidence="6">Peptidyl-prolyl cis-trans isomerase</fullName>
        <ecNumber evidence="6">5.2.1.8</ecNumber>
    </recommendedName>
</protein>
<dbReference type="EC" id="5.2.1.8" evidence="6"/>
<dbReference type="PROSITE" id="PS50059">
    <property type="entry name" value="FKBP_PPIASE"/>
    <property type="match status" value="1"/>
</dbReference>
<keyword evidence="3 5" id="KW-0697">Rotamase</keyword>
<evidence type="ECO:0000313" key="8">
    <source>
        <dbReference type="EMBL" id="BFG69204.1"/>
    </source>
</evidence>
<dbReference type="Gene3D" id="1.10.287.460">
    <property type="entry name" value="Peptidyl-prolyl cis-trans isomerase, FKBP-type, N-terminal domain"/>
    <property type="match status" value="1"/>
</dbReference>
<feature type="domain" description="PPIase FKBP-type" evidence="7">
    <location>
        <begin position="126"/>
        <end position="212"/>
    </location>
</feature>
<name>A0AAT9GEZ8_9BACT</name>
<dbReference type="InterPro" id="IPR046357">
    <property type="entry name" value="PPIase_dom_sf"/>
</dbReference>
<proteinExistence type="inferred from homology"/>
<dbReference type="PANTHER" id="PTHR43811">
    <property type="entry name" value="FKBP-TYPE PEPTIDYL-PROLYL CIS-TRANS ISOMERASE FKPA"/>
    <property type="match status" value="1"/>
</dbReference>
<evidence type="ECO:0000256" key="4">
    <source>
        <dbReference type="ARBA" id="ARBA00023235"/>
    </source>
</evidence>
<dbReference type="PANTHER" id="PTHR43811:SF23">
    <property type="entry name" value="FKBP-TYPE 22 KDA PEPTIDYL-PROLYL CIS-TRANS ISOMERASE"/>
    <property type="match status" value="1"/>
</dbReference>
<dbReference type="GO" id="GO:0006457">
    <property type="term" value="P:protein folding"/>
    <property type="evidence" value="ECO:0007669"/>
    <property type="project" value="InterPro"/>
</dbReference>
<organism evidence="8">
    <name type="scientific">Sediminibacterium sp. KACHI17</name>
    <dbReference type="NCBI Taxonomy" id="1751071"/>
    <lineage>
        <taxon>Bacteria</taxon>
        <taxon>Pseudomonadati</taxon>
        <taxon>Bacteroidota</taxon>
        <taxon>Chitinophagia</taxon>
        <taxon>Chitinophagales</taxon>
        <taxon>Chitinophagaceae</taxon>
        <taxon>Sediminibacterium</taxon>
    </lineage>
</organism>
<keyword evidence="4 5" id="KW-0413">Isomerase</keyword>
<evidence type="ECO:0000256" key="3">
    <source>
        <dbReference type="ARBA" id="ARBA00023110"/>
    </source>
</evidence>
<dbReference type="SUPFAM" id="SSF54534">
    <property type="entry name" value="FKBP-like"/>
    <property type="match status" value="1"/>
</dbReference>
<gene>
    <name evidence="8" type="ORF">KACHI17_00850</name>
</gene>
<evidence type="ECO:0000256" key="1">
    <source>
        <dbReference type="ARBA" id="ARBA00000971"/>
    </source>
</evidence>
<evidence type="ECO:0000259" key="7">
    <source>
        <dbReference type="PROSITE" id="PS50059"/>
    </source>
</evidence>
<evidence type="ECO:0000256" key="6">
    <source>
        <dbReference type="RuleBase" id="RU003915"/>
    </source>
</evidence>
<dbReference type="Pfam" id="PF01346">
    <property type="entry name" value="FKBP_N"/>
    <property type="match status" value="1"/>
</dbReference>
<evidence type="ECO:0000256" key="5">
    <source>
        <dbReference type="PROSITE-ProRule" id="PRU00277"/>
    </source>
</evidence>
<dbReference type="Gene3D" id="3.10.50.40">
    <property type="match status" value="1"/>
</dbReference>
<dbReference type="InterPro" id="IPR001179">
    <property type="entry name" value="PPIase_FKBP_dom"/>
</dbReference>
<comment type="similarity">
    <text evidence="2 6">Belongs to the FKBP-type PPIase family.</text>
</comment>
<accession>A0AAT9GEZ8</accession>
<dbReference type="InterPro" id="IPR036944">
    <property type="entry name" value="PPIase_FKBP_N_sf"/>
</dbReference>
<dbReference type="EMBL" id="AP029612">
    <property type="protein sequence ID" value="BFG69204.1"/>
    <property type="molecule type" value="Genomic_DNA"/>
</dbReference>
<evidence type="ECO:0000256" key="2">
    <source>
        <dbReference type="ARBA" id="ARBA00006577"/>
    </source>
</evidence>
<dbReference type="GO" id="GO:0003755">
    <property type="term" value="F:peptidyl-prolyl cis-trans isomerase activity"/>
    <property type="evidence" value="ECO:0007669"/>
    <property type="project" value="UniProtKB-UniRule"/>
</dbReference>
<sequence length="217" mass="23514">MSVTMYAQTKTPAQLAKEKADADTLQYALGVYMVKSLQKNGVIISNPAMFQKAVDDVLTKKKLMISEGSAESRINNFQNAINSEKGLMMEQMLFAELNKQSGIVRMPSGVNYAVVTKGTGRNPEPEDTVLINIVGKLPDGTVFIDSDKNKQSFLILVKDLVLGLQDAVLRMKEGSVWRVFVPAALGFGASGNGSTVPPYTPLVYDIGLISVRPAKAK</sequence>
<reference evidence="8" key="1">
    <citation type="submission" date="2024-02" db="EMBL/GenBank/DDBJ databases">
        <title>Sediminibacterium planktonica sp. nov. and Sediminibacterium longus sp. nov., isolated from surface lake and river water.</title>
        <authorList>
            <person name="Watanabe K."/>
            <person name="Takemine S."/>
            <person name="Ishii Y."/>
            <person name="Ogata Y."/>
            <person name="Shindo C."/>
            <person name="Suda W."/>
        </authorList>
    </citation>
    <scope>NUCLEOTIDE SEQUENCE</scope>
    <source>
        <strain evidence="8">KACHI17</strain>
    </source>
</reference>
<dbReference type="Pfam" id="PF00254">
    <property type="entry name" value="FKBP_C"/>
    <property type="match status" value="1"/>
</dbReference>
<comment type="catalytic activity">
    <reaction evidence="1 5 6">
        <text>[protein]-peptidylproline (omega=180) = [protein]-peptidylproline (omega=0)</text>
        <dbReference type="Rhea" id="RHEA:16237"/>
        <dbReference type="Rhea" id="RHEA-COMP:10747"/>
        <dbReference type="Rhea" id="RHEA-COMP:10748"/>
        <dbReference type="ChEBI" id="CHEBI:83833"/>
        <dbReference type="ChEBI" id="CHEBI:83834"/>
        <dbReference type="EC" id="5.2.1.8"/>
    </reaction>
</comment>